<name>A0ABS3TTD2_9PSED</name>
<accession>A0ABS3TTD2</accession>
<dbReference type="Proteomes" id="UP000669060">
    <property type="component" value="Unassembled WGS sequence"/>
</dbReference>
<gene>
    <name evidence="3" type="ORF">JFY56_17030</name>
</gene>
<evidence type="ECO:0000313" key="3">
    <source>
        <dbReference type="EMBL" id="MBO3276931.1"/>
    </source>
</evidence>
<comment type="caution">
    <text evidence="3">The sequence shown here is derived from an EMBL/GenBank/DDBJ whole genome shotgun (WGS) entry which is preliminary data.</text>
</comment>
<evidence type="ECO:0000256" key="2">
    <source>
        <dbReference type="SAM" id="SignalP"/>
    </source>
</evidence>
<feature type="chain" id="PRO_5045953561" evidence="2">
    <location>
        <begin position="26"/>
        <end position="599"/>
    </location>
</feature>
<feature type="region of interest" description="Disordered" evidence="1">
    <location>
        <begin position="56"/>
        <end position="75"/>
    </location>
</feature>
<evidence type="ECO:0000313" key="4">
    <source>
        <dbReference type="Proteomes" id="UP000669060"/>
    </source>
</evidence>
<dbReference type="InterPro" id="IPR010727">
    <property type="entry name" value="DUF1302"/>
</dbReference>
<keyword evidence="2" id="KW-0732">Signal</keyword>
<feature type="compositionally biased region" description="Low complexity" evidence="1">
    <location>
        <begin position="58"/>
        <end position="70"/>
    </location>
</feature>
<feature type="signal peptide" evidence="2">
    <location>
        <begin position="1"/>
        <end position="25"/>
    </location>
</feature>
<evidence type="ECO:0000256" key="1">
    <source>
        <dbReference type="SAM" id="MobiDB-lite"/>
    </source>
</evidence>
<sequence>MSEGRFHRSLLAMALTAAASAPAGAVDFSIGEIQGQFDSSLSVGASWQTQSASQDLIDASNGGNGQSSSNDDGRLNFKKGETFSKIFKGLHDLELRYGDTSAFVRGKYWYDFELKDEHRPFKDIDDSGRDRLAKSSGAEFLDAFINQNYELFGQRGNVRLGKQVVSWGESTFIGNSINVVNPIDISAVRRPGAELKEALLPVNLIYASQGITDSLNVEGFYQIEWDHHALDNCGTFFGNDAAPKGCNDNFNSVFGGLEDDPTLLAAAQAAGLDYRTTSSGEGLIVPRTKNRDARDGGQFGLALRWLNEDTEYSAYFVNYHSRSPQLGTHTASGVVNYINSPAFANALPDPSAFAPAAMMTALGTGSYFLEYPEDIRLYGLAFATTLPTGTAWSGEISYRPNAPVGFNSNVTAAAMLNPVFLDLTGSPATTAIDSVEGADNKGYRRKEVTQAQTTFIHLFDPMLGANSLTLLGEVGVTHIGGLERLSEVYYGRDTVYGDFGPNSRHGFFTSTSWGYRTYAELSYDNLIAGWNVKPNVAFSHDVDGYGPVFNEGSKAVGLGIDANYRSTYTASLAYTNYFDGDYNTNIDRDNISLSFGVNF</sequence>
<proteinExistence type="predicted"/>
<keyword evidence="4" id="KW-1185">Reference proteome</keyword>
<dbReference type="EMBL" id="JAELYA010000006">
    <property type="protein sequence ID" value="MBO3276931.1"/>
    <property type="molecule type" value="Genomic_DNA"/>
</dbReference>
<organism evidence="3 4">
    <name type="scientific">Pseudomonas schmalbachii</name>
    <dbReference type="NCBI Taxonomy" id="2816993"/>
    <lineage>
        <taxon>Bacteria</taxon>
        <taxon>Pseudomonadati</taxon>
        <taxon>Pseudomonadota</taxon>
        <taxon>Gammaproteobacteria</taxon>
        <taxon>Pseudomonadales</taxon>
        <taxon>Pseudomonadaceae</taxon>
        <taxon>Pseudomonas</taxon>
    </lineage>
</organism>
<dbReference type="Pfam" id="PF06980">
    <property type="entry name" value="DUF1302"/>
    <property type="match status" value="1"/>
</dbReference>
<reference evidence="3 4" key="1">
    <citation type="submission" date="2020-12" db="EMBL/GenBank/DDBJ databases">
        <title>Pseudomonas schmalbachii sp. nov. isolated from millipede gut.</title>
        <authorList>
            <person name="Shelomi M."/>
        </authorList>
    </citation>
    <scope>NUCLEOTIDE SEQUENCE [LARGE SCALE GENOMIC DNA]</scope>
    <source>
        <strain evidence="3 4">Milli4</strain>
    </source>
</reference>
<protein>
    <submittedName>
        <fullName evidence="3">DUF1302 domain-containing protein</fullName>
    </submittedName>
</protein>